<organism evidence="1 2">
    <name type="scientific">Pleodorina starrii</name>
    <dbReference type="NCBI Taxonomy" id="330485"/>
    <lineage>
        <taxon>Eukaryota</taxon>
        <taxon>Viridiplantae</taxon>
        <taxon>Chlorophyta</taxon>
        <taxon>core chlorophytes</taxon>
        <taxon>Chlorophyceae</taxon>
        <taxon>CS clade</taxon>
        <taxon>Chlamydomonadales</taxon>
        <taxon>Volvocaceae</taxon>
        <taxon>Pleodorina</taxon>
    </lineage>
</organism>
<accession>A0A9W6BE89</accession>
<dbReference type="Proteomes" id="UP001165080">
    <property type="component" value="Unassembled WGS sequence"/>
</dbReference>
<comment type="caution">
    <text evidence="1">The sequence shown here is derived from an EMBL/GenBank/DDBJ whole genome shotgun (WGS) entry which is preliminary data.</text>
</comment>
<proteinExistence type="predicted"/>
<protein>
    <submittedName>
        <fullName evidence="1">Uncharacterized protein</fullName>
    </submittedName>
</protein>
<evidence type="ECO:0000313" key="2">
    <source>
        <dbReference type="Proteomes" id="UP001165080"/>
    </source>
</evidence>
<name>A0A9W6BE89_9CHLO</name>
<dbReference type="EMBL" id="BRXU01000003">
    <property type="protein sequence ID" value="GLC50123.1"/>
    <property type="molecule type" value="Genomic_DNA"/>
</dbReference>
<sequence>MFLGGLSSMAAPTSEPPATVIWRCSAACTGWAAPGGRRGSCWLTASATWSPSPCCSACWTWVVPNGLGCCGQVGGGRGGKFALGAPGAPHCGDGMAGRAAAAAAIAWAPGGLARGSNEQRRQTCLVAWGVCGLGAAYRVVWCRGSVGLPHSHPPCHDDRCVAGEGGGVCVFGVPEREPSVPPLFDGRAGADVGCRRGLTPPIWVRRVRSGACTGLRLCMPAARVLRSWTWFTLHLAAPIRAGLDKLGCAFAVLH</sequence>
<dbReference type="AlphaFoldDB" id="A0A9W6BE89"/>
<evidence type="ECO:0000313" key="1">
    <source>
        <dbReference type="EMBL" id="GLC50123.1"/>
    </source>
</evidence>
<reference evidence="1 2" key="1">
    <citation type="journal article" date="2023" name="Commun. Biol.">
        <title>Reorganization of the ancestral sex-determining regions during the evolution of trioecy in Pleodorina starrii.</title>
        <authorList>
            <person name="Takahashi K."/>
            <person name="Suzuki S."/>
            <person name="Kawai-Toyooka H."/>
            <person name="Yamamoto K."/>
            <person name="Hamaji T."/>
            <person name="Ootsuki R."/>
            <person name="Yamaguchi H."/>
            <person name="Kawachi M."/>
            <person name="Higashiyama T."/>
            <person name="Nozaki H."/>
        </authorList>
    </citation>
    <scope>NUCLEOTIDE SEQUENCE [LARGE SCALE GENOMIC DNA]</scope>
    <source>
        <strain evidence="1 2">NIES-4479</strain>
    </source>
</reference>
<keyword evidence="2" id="KW-1185">Reference proteome</keyword>
<gene>
    <name evidence="1" type="primary">PLESTB004387</name>
    <name evidence="1" type="ORF">PLESTB_000344500</name>
</gene>